<feature type="transmembrane region" description="Helical" evidence="1">
    <location>
        <begin position="44"/>
        <end position="62"/>
    </location>
</feature>
<gene>
    <name evidence="2" type="ORF">EXY23_00605</name>
</gene>
<comment type="caution">
    <text evidence="2">The sequence shown here is derived from an EMBL/GenBank/DDBJ whole genome shotgun (WGS) entry which is preliminary data.</text>
</comment>
<evidence type="ECO:0000256" key="1">
    <source>
        <dbReference type="SAM" id="Phobius"/>
    </source>
</evidence>
<reference evidence="2 3" key="1">
    <citation type="submission" date="2019-03" db="EMBL/GenBank/DDBJ databases">
        <title>Paracraurococcus aquatilis NE82 genome sequence.</title>
        <authorList>
            <person name="Zhao Y."/>
            <person name="Du Z."/>
        </authorList>
    </citation>
    <scope>NUCLEOTIDE SEQUENCE [LARGE SCALE GENOMIC DNA]</scope>
    <source>
        <strain evidence="2 3">NE82</strain>
    </source>
</reference>
<keyword evidence="3" id="KW-1185">Reference proteome</keyword>
<dbReference type="EMBL" id="SKBM01000001">
    <property type="protein sequence ID" value="TCZ66649.1"/>
    <property type="molecule type" value="Genomic_DNA"/>
</dbReference>
<proteinExistence type="predicted"/>
<accession>A0A4R4DXW5</accession>
<evidence type="ECO:0000313" key="2">
    <source>
        <dbReference type="EMBL" id="TCZ66649.1"/>
    </source>
</evidence>
<organism evidence="2 3">
    <name type="scientific">Roseicella aquatilis</name>
    <dbReference type="NCBI Taxonomy" id="2527868"/>
    <lineage>
        <taxon>Bacteria</taxon>
        <taxon>Pseudomonadati</taxon>
        <taxon>Pseudomonadota</taxon>
        <taxon>Alphaproteobacteria</taxon>
        <taxon>Acetobacterales</taxon>
        <taxon>Roseomonadaceae</taxon>
        <taxon>Roseicella</taxon>
    </lineage>
</organism>
<dbReference type="RefSeq" id="WP_132283620.1">
    <property type="nucleotide sequence ID" value="NZ_SKBM01000001.1"/>
</dbReference>
<protein>
    <submittedName>
        <fullName evidence="2">Uncharacterized protein</fullName>
    </submittedName>
</protein>
<keyword evidence="1" id="KW-0472">Membrane</keyword>
<dbReference type="Proteomes" id="UP000295023">
    <property type="component" value="Unassembled WGS sequence"/>
</dbReference>
<dbReference type="AlphaFoldDB" id="A0A4R4DXW5"/>
<sequence length="66" mass="7108">MARWLWSLGALLVAVGLAAHVFGWANLLWIPEAAIAAIREAPETYGLVALGALLMLVARLIGRRRG</sequence>
<keyword evidence="1" id="KW-0812">Transmembrane</keyword>
<evidence type="ECO:0000313" key="3">
    <source>
        <dbReference type="Proteomes" id="UP000295023"/>
    </source>
</evidence>
<name>A0A4R4DXW5_9PROT</name>
<keyword evidence="1" id="KW-1133">Transmembrane helix</keyword>